<dbReference type="InterPro" id="IPR001466">
    <property type="entry name" value="Beta-lactam-related"/>
</dbReference>
<accession>A0A6L9LJR5</accession>
<dbReference type="InterPro" id="IPR012338">
    <property type="entry name" value="Beta-lactam/transpept-like"/>
</dbReference>
<dbReference type="PANTHER" id="PTHR46825:SF9">
    <property type="entry name" value="BETA-LACTAMASE-RELATED DOMAIN-CONTAINING PROTEIN"/>
    <property type="match status" value="1"/>
</dbReference>
<dbReference type="SUPFAM" id="SSF48452">
    <property type="entry name" value="TPR-like"/>
    <property type="match status" value="1"/>
</dbReference>
<keyword evidence="4" id="KW-1185">Reference proteome</keyword>
<feature type="domain" description="Beta-lactamase-related" evidence="2">
    <location>
        <begin position="42"/>
        <end position="319"/>
    </location>
</feature>
<dbReference type="InterPro" id="IPR050491">
    <property type="entry name" value="AmpC-like"/>
</dbReference>
<evidence type="ECO:0000259" key="2">
    <source>
        <dbReference type="Pfam" id="PF00144"/>
    </source>
</evidence>
<dbReference type="PANTHER" id="PTHR46825">
    <property type="entry name" value="D-ALANYL-D-ALANINE-CARBOXYPEPTIDASE/ENDOPEPTIDASE AMPH"/>
    <property type="match status" value="1"/>
</dbReference>
<dbReference type="EMBL" id="JAAFZH010000025">
    <property type="protein sequence ID" value="NDU99213.1"/>
    <property type="molecule type" value="Genomic_DNA"/>
</dbReference>
<protein>
    <submittedName>
        <fullName evidence="3">Serine hydrolase</fullName>
    </submittedName>
</protein>
<dbReference type="PROSITE" id="PS50005">
    <property type="entry name" value="TPR"/>
    <property type="match status" value="1"/>
</dbReference>
<dbReference type="Gene3D" id="3.40.710.10">
    <property type="entry name" value="DD-peptidase/beta-lactamase superfamily"/>
    <property type="match status" value="1"/>
</dbReference>
<dbReference type="Gene3D" id="1.25.40.10">
    <property type="entry name" value="Tetratricopeptide repeat domain"/>
    <property type="match status" value="1"/>
</dbReference>
<dbReference type="GO" id="GO:0016787">
    <property type="term" value="F:hydrolase activity"/>
    <property type="evidence" value="ECO:0007669"/>
    <property type="project" value="UniProtKB-KW"/>
</dbReference>
<dbReference type="AlphaFoldDB" id="A0A6L9LJR5"/>
<dbReference type="InterPro" id="IPR019734">
    <property type="entry name" value="TPR_rpt"/>
</dbReference>
<keyword evidence="3" id="KW-0378">Hydrolase</keyword>
<dbReference type="SMART" id="SM00028">
    <property type="entry name" value="TPR"/>
    <property type="match status" value="2"/>
</dbReference>
<evidence type="ECO:0000313" key="3">
    <source>
        <dbReference type="EMBL" id="NDU99213.1"/>
    </source>
</evidence>
<name>A0A6L9LJR5_9BACT</name>
<feature type="repeat" description="TPR" evidence="1">
    <location>
        <begin position="417"/>
        <end position="450"/>
    </location>
</feature>
<organism evidence="3 4">
    <name type="scientific">Spirosoma terrae</name>
    <dbReference type="NCBI Taxonomy" id="1968276"/>
    <lineage>
        <taxon>Bacteria</taxon>
        <taxon>Pseudomonadati</taxon>
        <taxon>Bacteroidota</taxon>
        <taxon>Cytophagia</taxon>
        <taxon>Cytophagales</taxon>
        <taxon>Cytophagaceae</taxon>
        <taxon>Spirosoma</taxon>
    </lineage>
</organism>
<dbReference type="Proteomes" id="UP000474175">
    <property type="component" value="Unassembled WGS sequence"/>
</dbReference>
<dbReference type="InterPro" id="IPR011990">
    <property type="entry name" value="TPR-like_helical_dom_sf"/>
</dbReference>
<keyword evidence="1" id="KW-0802">TPR repeat</keyword>
<sequence length="462" mass="52762">MFIKRLLLISLALAGLVIWFPSTAQQLPNKRIDSLLQAAHQLGVFNGNVLVVHRGIVQYRNSLGYADGTKRTPLTLNKLFDVGSISKEFNGVSLLLLQQQGKLSLTNRLSQYLKDLPSWADSIQLRHLINYTSGLPITGATSDQQLLDELKALKALAFRPGNAYAYSYANVYLQRRIIEAVSGQAYATFVGEHLLKPLRMNHTYMDLPLTAPDMTRAFDSNFKERRYEQQMSGFIRLTIDDLYTWLIKLDNYQLVNKAAMQMLAVDFGGNESSLGHAVFKNDKLVWHQHHGSNYNYEALMTHDVENDIVVILMTNSQQFKVNALTNSIIAILQGKPYTVPKRSVYLDLREKVLTDFEQGIAFYRDIRANQRDRYDFGFETGDLINTGKYLMRRQRYEEAIRLFQLSASVAVQPSDYSYTYQLIADCYAKIGLKQLAIIYYQKAVEKDPMNENAKGYLAELVR</sequence>
<evidence type="ECO:0000313" key="4">
    <source>
        <dbReference type="Proteomes" id="UP000474175"/>
    </source>
</evidence>
<proteinExistence type="predicted"/>
<gene>
    <name evidence="3" type="ORF">GK108_30320</name>
</gene>
<comment type="caution">
    <text evidence="3">The sequence shown here is derived from an EMBL/GenBank/DDBJ whole genome shotgun (WGS) entry which is preliminary data.</text>
</comment>
<dbReference type="RefSeq" id="WP_163955345.1">
    <property type="nucleotide sequence ID" value="NZ_JAAFZH010000025.1"/>
</dbReference>
<dbReference type="Pfam" id="PF00144">
    <property type="entry name" value="Beta-lactamase"/>
    <property type="match status" value="1"/>
</dbReference>
<reference evidence="3 4" key="1">
    <citation type="submission" date="2020-02" db="EMBL/GenBank/DDBJ databases">
        <title>Draft genome sequence of two Spirosoma agri KCTC 52727 and Spirosoma terrae KCTC 52035.</title>
        <authorList>
            <person name="Rojas J."/>
            <person name="Ambika Manirajan B."/>
            <person name="Suarez C."/>
            <person name="Ratering S."/>
            <person name="Schnell S."/>
        </authorList>
    </citation>
    <scope>NUCLEOTIDE SEQUENCE [LARGE SCALE GENOMIC DNA]</scope>
    <source>
        <strain evidence="3 4">KCTC 52035</strain>
    </source>
</reference>
<evidence type="ECO:0000256" key="1">
    <source>
        <dbReference type="PROSITE-ProRule" id="PRU00339"/>
    </source>
</evidence>
<dbReference type="SUPFAM" id="SSF56601">
    <property type="entry name" value="beta-lactamase/transpeptidase-like"/>
    <property type="match status" value="1"/>
</dbReference>